<dbReference type="EMBL" id="JAMKFE010000017">
    <property type="protein sequence ID" value="MCM5682213.1"/>
    <property type="molecule type" value="Genomic_DNA"/>
</dbReference>
<organism evidence="1 2">
    <name type="scientific">Caldimonas mangrovi</name>
    <dbReference type="NCBI Taxonomy" id="2944811"/>
    <lineage>
        <taxon>Bacteria</taxon>
        <taxon>Pseudomonadati</taxon>
        <taxon>Pseudomonadota</taxon>
        <taxon>Betaproteobacteria</taxon>
        <taxon>Burkholderiales</taxon>
        <taxon>Sphaerotilaceae</taxon>
        <taxon>Caldimonas</taxon>
    </lineage>
</organism>
<gene>
    <name evidence="1" type="ORF">M8A51_22015</name>
</gene>
<dbReference type="Pfam" id="PF19649">
    <property type="entry name" value="DUF6152"/>
    <property type="match status" value="1"/>
</dbReference>
<protein>
    <submittedName>
        <fullName evidence="1">DUF6152 family protein</fullName>
    </submittedName>
</protein>
<reference evidence="1" key="1">
    <citation type="submission" date="2022-05" db="EMBL/GenBank/DDBJ databases">
        <title>Schlegelella sp. nov., isolated from mangrove soil.</title>
        <authorList>
            <person name="Liu Y."/>
            <person name="Ge X."/>
            <person name="Liu W."/>
        </authorList>
    </citation>
    <scope>NUCLEOTIDE SEQUENCE</scope>
    <source>
        <strain evidence="1">S2-27</strain>
    </source>
</reference>
<sequence length="164" mass="18027">MTTCPVSRRRVLAAGSAALWPWWAGSARAHHGWSSFDQTRPLYLEGRAATVQWRNPHVELVLELAGDLQLPADLKQRVLPRQTAPVDGPALLAAAQLPTRRDKRWTIELAPLTRVQAWQVPEIQPGTPLAVLGFGFDGEKGEPVLRAEYVFVGGKAYGMRSSPA</sequence>
<proteinExistence type="predicted"/>
<name>A0ABT0YUB4_9BURK</name>
<dbReference type="InterPro" id="IPR046150">
    <property type="entry name" value="DUF6152"/>
</dbReference>
<comment type="caution">
    <text evidence="1">The sequence shown here is derived from an EMBL/GenBank/DDBJ whole genome shotgun (WGS) entry which is preliminary data.</text>
</comment>
<dbReference type="RefSeq" id="WP_251780689.1">
    <property type="nucleotide sequence ID" value="NZ_JAMKFE010000017.1"/>
</dbReference>
<keyword evidence="2" id="KW-1185">Reference proteome</keyword>
<dbReference type="Proteomes" id="UP001165541">
    <property type="component" value="Unassembled WGS sequence"/>
</dbReference>
<evidence type="ECO:0000313" key="1">
    <source>
        <dbReference type="EMBL" id="MCM5682213.1"/>
    </source>
</evidence>
<evidence type="ECO:0000313" key="2">
    <source>
        <dbReference type="Proteomes" id="UP001165541"/>
    </source>
</evidence>
<accession>A0ABT0YUB4</accession>